<gene>
    <name evidence="7" type="ORF">GCM10007877_38760</name>
</gene>
<evidence type="ECO:0000313" key="8">
    <source>
        <dbReference type="Proteomes" id="UP001156870"/>
    </source>
</evidence>
<keyword evidence="3 5" id="KW-0663">Pyridoxal phosphate</keyword>
<dbReference type="InterPro" id="IPR001926">
    <property type="entry name" value="TrpB-like_PALP"/>
</dbReference>
<dbReference type="GO" id="GO:0019148">
    <property type="term" value="F:D-cysteine desulfhydrase activity"/>
    <property type="evidence" value="ECO:0007669"/>
    <property type="project" value="TreeGrafter"/>
</dbReference>
<protein>
    <submittedName>
        <fullName evidence="7">1-aminocyclopropane-1-carboxylate deaminase</fullName>
    </submittedName>
</protein>
<keyword evidence="8" id="KW-1185">Reference proteome</keyword>
<evidence type="ECO:0000256" key="4">
    <source>
        <dbReference type="PIRSR" id="PIRSR006278-1"/>
    </source>
</evidence>
<evidence type="ECO:0000256" key="2">
    <source>
        <dbReference type="ARBA" id="ARBA00008639"/>
    </source>
</evidence>
<sequence>MKFSTQLFPETPLQRVRWPITDAAGVHFFVKREDLINPYWSGNKWYKLRGNVDAMKSQNKIGMVSFGGGYSNHLHALAYCGKALQIPTVGIVRGDYRHQLTPTLRDCEAAGMTLRFVDRKTYAQRYHPTFAAQLDPNLADYWVIPEGGANREGVLGCQVIAQSIQHQLDQHLRCFDLSSSSHKSSIPTPFQVFVPCGTATTLMGLISSLPEWANVHGVSVLKGEDTLTERVKQLLLDYGIKPHCQWSILTGYHSGGYGKFPPDLKAFMQAFEAECGFLLDPIYTVKMMRAIAAGVESGRWSKGDVVVAIHTGGLQGRRGYDLPM</sequence>
<dbReference type="Pfam" id="PF00291">
    <property type="entry name" value="PALP"/>
    <property type="match status" value="1"/>
</dbReference>
<dbReference type="PANTHER" id="PTHR43780:SF2">
    <property type="entry name" value="1-AMINOCYCLOPROPANE-1-CARBOXYLATE DEAMINASE-RELATED"/>
    <property type="match status" value="1"/>
</dbReference>
<reference evidence="7 8" key="1">
    <citation type="journal article" date="2014" name="Int. J. Syst. Evol. Microbiol.">
        <title>Complete genome sequence of Corynebacterium casei LMG S-19264T (=DSM 44701T), isolated from a smear-ripened cheese.</title>
        <authorList>
            <consortium name="US DOE Joint Genome Institute (JGI-PGF)"/>
            <person name="Walter F."/>
            <person name="Albersmeier A."/>
            <person name="Kalinowski J."/>
            <person name="Ruckert C."/>
        </authorList>
    </citation>
    <scope>NUCLEOTIDE SEQUENCE [LARGE SCALE GENOMIC DNA]</scope>
    <source>
        <strain evidence="7 8">NBRC 110095</strain>
    </source>
</reference>
<dbReference type="SUPFAM" id="SSF53686">
    <property type="entry name" value="Tryptophan synthase beta subunit-like PLP-dependent enzymes"/>
    <property type="match status" value="1"/>
</dbReference>
<dbReference type="AlphaFoldDB" id="A0AA37TB41"/>
<feature type="modified residue" description="N6-(pyridoxal phosphate)lysine" evidence="5">
    <location>
        <position position="44"/>
    </location>
</feature>
<proteinExistence type="inferred from homology"/>
<dbReference type="Gene3D" id="3.40.50.1100">
    <property type="match status" value="2"/>
</dbReference>
<evidence type="ECO:0000256" key="5">
    <source>
        <dbReference type="PIRSR" id="PIRSR006278-2"/>
    </source>
</evidence>
<dbReference type="EMBL" id="BSPD01000102">
    <property type="protein sequence ID" value="GLS28157.1"/>
    <property type="molecule type" value="Genomic_DNA"/>
</dbReference>
<comment type="cofactor">
    <cofactor evidence="1">
        <name>pyridoxal 5'-phosphate</name>
        <dbReference type="ChEBI" id="CHEBI:597326"/>
    </cofactor>
</comment>
<dbReference type="InterPro" id="IPR036052">
    <property type="entry name" value="TrpB-like_PALP_sf"/>
</dbReference>
<comment type="similarity">
    <text evidence="2">Belongs to the ACC deaminase/D-cysteine desulfhydrase family.</text>
</comment>
<accession>A0AA37TB41</accession>
<name>A0AA37TB41_9GAMM</name>
<evidence type="ECO:0000256" key="1">
    <source>
        <dbReference type="ARBA" id="ARBA00001933"/>
    </source>
</evidence>
<dbReference type="RefSeq" id="WP_232594094.1">
    <property type="nucleotide sequence ID" value="NZ_BSPD01000102.1"/>
</dbReference>
<organism evidence="7 8">
    <name type="scientific">Marinibactrum halimedae</name>
    <dbReference type="NCBI Taxonomy" id="1444977"/>
    <lineage>
        <taxon>Bacteria</taxon>
        <taxon>Pseudomonadati</taxon>
        <taxon>Pseudomonadota</taxon>
        <taxon>Gammaproteobacteria</taxon>
        <taxon>Cellvibrionales</taxon>
        <taxon>Cellvibrionaceae</taxon>
        <taxon>Marinibactrum</taxon>
    </lineage>
</organism>
<dbReference type="PANTHER" id="PTHR43780">
    <property type="entry name" value="1-AMINOCYCLOPROPANE-1-CARBOXYLATE DEAMINASE-RELATED"/>
    <property type="match status" value="1"/>
</dbReference>
<feature type="domain" description="Tryptophan synthase beta chain-like PALP" evidence="6">
    <location>
        <begin position="10"/>
        <end position="312"/>
    </location>
</feature>
<dbReference type="PIRSF" id="PIRSF006278">
    <property type="entry name" value="ACCD_DCysDesulf"/>
    <property type="match status" value="1"/>
</dbReference>
<evidence type="ECO:0000256" key="3">
    <source>
        <dbReference type="ARBA" id="ARBA00022898"/>
    </source>
</evidence>
<dbReference type="InterPro" id="IPR027278">
    <property type="entry name" value="ACCD_DCysDesulf"/>
</dbReference>
<evidence type="ECO:0000313" key="7">
    <source>
        <dbReference type="EMBL" id="GLS28157.1"/>
    </source>
</evidence>
<comment type="caution">
    <text evidence="7">The sequence shown here is derived from an EMBL/GenBank/DDBJ whole genome shotgun (WGS) entry which is preliminary data.</text>
</comment>
<dbReference type="Proteomes" id="UP001156870">
    <property type="component" value="Unassembled WGS sequence"/>
</dbReference>
<evidence type="ECO:0000259" key="6">
    <source>
        <dbReference type="Pfam" id="PF00291"/>
    </source>
</evidence>
<feature type="active site" description="Nucleophile" evidence="4">
    <location>
        <position position="71"/>
    </location>
</feature>